<organism evidence="1 2">
    <name type="scientific">Ricinus communis</name>
    <name type="common">Castor bean</name>
    <dbReference type="NCBI Taxonomy" id="3988"/>
    <lineage>
        <taxon>Eukaryota</taxon>
        <taxon>Viridiplantae</taxon>
        <taxon>Streptophyta</taxon>
        <taxon>Embryophyta</taxon>
        <taxon>Tracheophyta</taxon>
        <taxon>Spermatophyta</taxon>
        <taxon>Magnoliopsida</taxon>
        <taxon>eudicotyledons</taxon>
        <taxon>Gunneridae</taxon>
        <taxon>Pentapetalae</taxon>
        <taxon>rosids</taxon>
        <taxon>fabids</taxon>
        <taxon>Malpighiales</taxon>
        <taxon>Euphorbiaceae</taxon>
        <taxon>Acalyphoideae</taxon>
        <taxon>Acalypheae</taxon>
        <taxon>Ricinus</taxon>
    </lineage>
</organism>
<evidence type="ECO:0000313" key="1">
    <source>
        <dbReference type="EMBL" id="EEF35805.1"/>
    </source>
</evidence>
<protein>
    <submittedName>
        <fullName evidence="1">Uncharacterized protein</fullName>
    </submittedName>
</protein>
<proteinExistence type="predicted"/>
<dbReference type="InParanoid" id="B9SKS4"/>
<dbReference type="InterPro" id="IPR021109">
    <property type="entry name" value="Peptidase_aspartic_dom_sf"/>
</dbReference>
<dbReference type="AlphaFoldDB" id="B9SKS4"/>
<evidence type="ECO:0000313" key="2">
    <source>
        <dbReference type="Proteomes" id="UP000008311"/>
    </source>
</evidence>
<accession>B9SKS4</accession>
<dbReference type="Proteomes" id="UP000008311">
    <property type="component" value="Unassembled WGS sequence"/>
</dbReference>
<dbReference type="EMBL" id="EQ974004">
    <property type="protein sequence ID" value="EEF35805.1"/>
    <property type="molecule type" value="Genomic_DNA"/>
</dbReference>
<keyword evidence="2" id="KW-1185">Reference proteome</keyword>
<gene>
    <name evidence="1" type="ORF">RCOM_1604620</name>
</gene>
<sequence>MNAMLDTGVSHNFIDVQEAKRLNLKILKENSKIKVMNSEEKPSIGNSTWSSNPSRRLAWRARLLCDVH</sequence>
<reference evidence="2" key="1">
    <citation type="journal article" date="2010" name="Nat. Biotechnol.">
        <title>Draft genome sequence of the oilseed species Ricinus communis.</title>
        <authorList>
            <person name="Chan A.P."/>
            <person name="Crabtree J."/>
            <person name="Zhao Q."/>
            <person name="Lorenzi H."/>
            <person name="Orvis J."/>
            <person name="Puiu D."/>
            <person name="Melake-Berhan A."/>
            <person name="Jones K.M."/>
            <person name="Redman J."/>
            <person name="Chen G."/>
            <person name="Cahoon E.B."/>
            <person name="Gedil M."/>
            <person name="Stanke M."/>
            <person name="Haas B.J."/>
            <person name="Wortman J.R."/>
            <person name="Fraser-Liggett C.M."/>
            <person name="Ravel J."/>
            <person name="Rabinowicz P.D."/>
        </authorList>
    </citation>
    <scope>NUCLEOTIDE SEQUENCE [LARGE SCALE GENOMIC DNA]</scope>
    <source>
        <strain evidence="2">cv. Hale</strain>
    </source>
</reference>
<dbReference type="Gene3D" id="2.40.70.10">
    <property type="entry name" value="Acid Proteases"/>
    <property type="match status" value="1"/>
</dbReference>
<name>B9SKS4_RICCO</name>